<evidence type="ECO:0000313" key="4">
    <source>
        <dbReference type="Proteomes" id="UP000009168"/>
    </source>
</evidence>
<dbReference type="GeneID" id="7841734"/>
<dbReference type="Proteomes" id="UP000009168">
    <property type="component" value="Unassembled WGS sequence"/>
</dbReference>
<proteinExistence type="predicted"/>
<dbReference type="GO" id="GO:0016459">
    <property type="term" value="C:myosin complex"/>
    <property type="evidence" value="ECO:0007669"/>
    <property type="project" value="InterPro"/>
</dbReference>
<reference evidence="4" key="1">
    <citation type="journal article" date="2006" name="PLoS Biol.">
        <title>Macronuclear genome sequence of the ciliate Tetrahymena thermophila, a model eukaryote.</title>
        <authorList>
            <person name="Eisen J.A."/>
            <person name="Coyne R.S."/>
            <person name="Wu M."/>
            <person name="Wu D."/>
            <person name="Thiagarajan M."/>
            <person name="Wortman J.R."/>
            <person name="Badger J.H."/>
            <person name="Ren Q."/>
            <person name="Amedeo P."/>
            <person name="Jones K.M."/>
            <person name="Tallon L.J."/>
            <person name="Delcher A.L."/>
            <person name="Salzberg S.L."/>
            <person name="Silva J.C."/>
            <person name="Haas B.J."/>
            <person name="Majoros W.H."/>
            <person name="Farzad M."/>
            <person name="Carlton J.M."/>
            <person name="Smith R.K. Jr."/>
            <person name="Garg J."/>
            <person name="Pearlman R.E."/>
            <person name="Karrer K.M."/>
            <person name="Sun L."/>
            <person name="Manning G."/>
            <person name="Elde N.C."/>
            <person name="Turkewitz A.P."/>
            <person name="Asai D.J."/>
            <person name="Wilkes D.E."/>
            <person name="Wang Y."/>
            <person name="Cai H."/>
            <person name="Collins K."/>
            <person name="Stewart B.A."/>
            <person name="Lee S.R."/>
            <person name="Wilamowska K."/>
            <person name="Weinberg Z."/>
            <person name="Ruzzo W.L."/>
            <person name="Wloga D."/>
            <person name="Gaertig J."/>
            <person name="Frankel J."/>
            <person name="Tsao C.-C."/>
            <person name="Gorovsky M.A."/>
            <person name="Keeling P.J."/>
            <person name="Waller R.F."/>
            <person name="Patron N.J."/>
            <person name="Cherry J.M."/>
            <person name="Stover N.A."/>
            <person name="Krieger C.J."/>
            <person name="del Toro C."/>
            <person name="Ryder H.F."/>
            <person name="Williamson S.C."/>
            <person name="Barbeau R.A."/>
            <person name="Hamilton E.P."/>
            <person name="Orias E."/>
        </authorList>
    </citation>
    <scope>NUCLEOTIDE SEQUENCE [LARGE SCALE GENOMIC DNA]</scope>
    <source>
        <strain evidence="4">SB210</strain>
    </source>
</reference>
<dbReference type="PANTHER" id="PTHR34969">
    <property type="entry name" value="OS01G0621700 PROTEIN"/>
    <property type="match status" value="1"/>
</dbReference>
<dbReference type="AlphaFoldDB" id="Q23R33"/>
<dbReference type="RefSeq" id="XP_001019253.1">
    <property type="nucleotide sequence ID" value="XM_001019253.2"/>
</dbReference>
<dbReference type="EMBL" id="GG662645">
    <property type="protein sequence ID" value="EAR99008.1"/>
    <property type="molecule type" value="Genomic_DNA"/>
</dbReference>
<dbReference type="PROSITE" id="PS51757">
    <property type="entry name" value="TH1"/>
    <property type="match status" value="1"/>
</dbReference>
<dbReference type="HOGENOM" id="CLU_464256_0_0_1"/>
<evidence type="ECO:0000256" key="1">
    <source>
        <dbReference type="SAM" id="Coils"/>
    </source>
</evidence>
<keyword evidence="4" id="KW-1185">Reference proteome</keyword>
<keyword evidence="1" id="KW-0175">Coiled coil</keyword>
<feature type="coiled-coil region" evidence="1">
    <location>
        <begin position="199"/>
        <end position="293"/>
    </location>
</feature>
<dbReference type="KEGG" id="tet:TTHERM_00849510"/>
<evidence type="ECO:0000259" key="2">
    <source>
        <dbReference type="PROSITE" id="PS51757"/>
    </source>
</evidence>
<protein>
    <recommendedName>
        <fullName evidence="2">TH1 domain-containing protein</fullName>
    </recommendedName>
</protein>
<dbReference type="GO" id="GO:0003774">
    <property type="term" value="F:cytoskeletal motor activity"/>
    <property type="evidence" value="ECO:0007669"/>
    <property type="project" value="InterPro"/>
</dbReference>
<feature type="domain" description="TH1" evidence="2">
    <location>
        <begin position="394"/>
        <end position="582"/>
    </location>
</feature>
<gene>
    <name evidence="3" type="ORF">TTHERM_00849510</name>
</gene>
<accession>Q23R33</accession>
<dbReference type="InterPro" id="IPR010926">
    <property type="entry name" value="Myosin_TH1"/>
</dbReference>
<sequence length="588" mass="69600">MQSNLQYSPKFIFPQHEIERLIEFLSQVQSDQNVNLKNYDERFQEYLSKQTYQYLQGLNQTPISNQNQEVNKESYIKILNLLFPKQNEQFMLQKQQNIQQNICNQQDSYQIFLLNTLIQLSNNSKCQQNSTQQIENINAYSENIDKSFNQFDADSQQCKDYIQKLICTVILKDLEINSLKQQLQKQVIAQFSQKQEDPKNESQKTLSKINKQLDEIMNLIEMKEILQNECDCSKSHVFQNQKLFNFDIKNQEIDLQKLQQKTEAVKNKIEQFLDEMRQNKIQITQQLKSLDVDQNNQIYKIQNKKQKIDFRKSKTCMSLDSKLQAQSQQQQKYTLCQPNKNFSDQKLVKMIEKNSSETPKRNSLKQNYENPINNQNIKRKSSFFHNQKFKTFNEADNNSNCLQFIDTDFAGIKNMTSIQTLLRKKQTENTENVSYFFSDQVKKFSHSKKCEEKVICLDESSFYVLNGTDNLNGYKKFPIKDISKIIISQSNQNLCSIHIQQEFELIIETSHRELLLKYIINIFQDVLKINQPIIQNSSSHKQQKTQKQQNILKNAILNQTKQYLDQNTIQNYQQEINKSFDSISQIQQ</sequence>
<organism evidence="3 4">
    <name type="scientific">Tetrahymena thermophila (strain SB210)</name>
    <dbReference type="NCBI Taxonomy" id="312017"/>
    <lineage>
        <taxon>Eukaryota</taxon>
        <taxon>Sar</taxon>
        <taxon>Alveolata</taxon>
        <taxon>Ciliophora</taxon>
        <taxon>Intramacronucleata</taxon>
        <taxon>Oligohymenophorea</taxon>
        <taxon>Hymenostomatida</taxon>
        <taxon>Tetrahymenina</taxon>
        <taxon>Tetrahymenidae</taxon>
        <taxon>Tetrahymena</taxon>
    </lineage>
</organism>
<evidence type="ECO:0000313" key="3">
    <source>
        <dbReference type="EMBL" id="EAR99008.1"/>
    </source>
</evidence>
<name>Q23R33_TETTS</name>
<dbReference type="InParanoid" id="Q23R33"/>
<dbReference type="PANTHER" id="PTHR34969:SF1">
    <property type="entry name" value="TH1 DOMAIN-CONTAINING PROTEIN"/>
    <property type="match status" value="1"/>
</dbReference>